<sequence>MSVVNIPIEMISRCSTLGEMMPIKFRIESASHEMITAKVEEVVYKKESNFAGVRTFEYGCKINLEGKEQLIEVRYHVMSHKWEINKVIYR</sequence>
<reference evidence="1" key="2">
    <citation type="submission" date="2021-04" db="EMBL/GenBank/DDBJ databases">
        <authorList>
            <person name="Gilroy R."/>
        </authorList>
    </citation>
    <scope>NUCLEOTIDE SEQUENCE</scope>
    <source>
        <strain evidence="1">B5-657</strain>
    </source>
</reference>
<dbReference type="AlphaFoldDB" id="A0A9E2KEJ4"/>
<dbReference type="EMBL" id="JAHLFQ010000242">
    <property type="protein sequence ID" value="MBU3805123.1"/>
    <property type="molecule type" value="Genomic_DNA"/>
</dbReference>
<name>A0A9E2KEJ4_9FIRM</name>
<proteinExistence type="predicted"/>
<evidence type="ECO:0000313" key="1">
    <source>
        <dbReference type="EMBL" id="MBU3805123.1"/>
    </source>
</evidence>
<protein>
    <submittedName>
        <fullName evidence="1">Uncharacterized protein</fullName>
    </submittedName>
</protein>
<accession>A0A9E2KEJ4</accession>
<dbReference type="Proteomes" id="UP000824229">
    <property type="component" value="Unassembled WGS sequence"/>
</dbReference>
<gene>
    <name evidence="1" type="ORF">H9872_10260</name>
</gene>
<organism evidence="1 2">
    <name type="scientific">Candidatus Cellulosilyticum pullistercoris</name>
    <dbReference type="NCBI Taxonomy" id="2838521"/>
    <lineage>
        <taxon>Bacteria</taxon>
        <taxon>Bacillati</taxon>
        <taxon>Bacillota</taxon>
        <taxon>Clostridia</taxon>
        <taxon>Lachnospirales</taxon>
        <taxon>Cellulosilyticaceae</taxon>
        <taxon>Cellulosilyticum</taxon>
    </lineage>
</organism>
<evidence type="ECO:0000313" key="2">
    <source>
        <dbReference type="Proteomes" id="UP000824229"/>
    </source>
</evidence>
<comment type="caution">
    <text evidence="1">The sequence shown here is derived from an EMBL/GenBank/DDBJ whole genome shotgun (WGS) entry which is preliminary data.</text>
</comment>
<reference evidence="1" key="1">
    <citation type="journal article" date="2021" name="PeerJ">
        <title>Extensive microbial diversity within the chicken gut microbiome revealed by metagenomics and culture.</title>
        <authorList>
            <person name="Gilroy R."/>
            <person name="Ravi A."/>
            <person name="Getino M."/>
            <person name="Pursley I."/>
            <person name="Horton D.L."/>
            <person name="Alikhan N.F."/>
            <person name="Baker D."/>
            <person name="Gharbi K."/>
            <person name="Hall N."/>
            <person name="Watson M."/>
            <person name="Adriaenssens E.M."/>
            <person name="Foster-Nyarko E."/>
            <person name="Jarju S."/>
            <person name="Secka A."/>
            <person name="Antonio M."/>
            <person name="Oren A."/>
            <person name="Chaudhuri R.R."/>
            <person name="La Ragione R."/>
            <person name="Hildebrand F."/>
            <person name="Pallen M.J."/>
        </authorList>
    </citation>
    <scope>NUCLEOTIDE SEQUENCE</scope>
    <source>
        <strain evidence="1">B5-657</strain>
    </source>
</reference>